<proteinExistence type="predicted"/>
<protein>
    <submittedName>
        <fullName evidence="1">Uncharacterized protein</fullName>
    </submittedName>
</protein>
<dbReference type="InterPro" id="IPR032675">
    <property type="entry name" value="LRR_dom_sf"/>
</dbReference>
<gene>
    <name evidence="1" type="ORF">PYCCODRAFT_1429624</name>
</gene>
<evidence type="ECO:0000313" key="1">
    <source>
        <dbReference type="EMBL" id="OSD08567.1"/>
    </source>
</evidence>
<sequence length="394" mass="45364">MPTSTSLPVELWLEIFRWATLTPSTHALYATKYLPFDVMAIHGSDEAKSTKRALSLVCKQWRAWTEPLLYEDIVIPMADLPLGDRMPLCAPSYREDKTATLRIPCAHWVRRVQLPYSSTTVTSPPPSPIKAVEVLASCQSVEVLVRTADTFSPMAFEFETDCPPLPSLKRLDWWHHNEAARTGGINSLSHVLKNAPNLEYLSIGGELWPHFMNEPPVCLPRLTTLHLRRVNAFFVLQMSRWSLPALEHVVFDQIQNADVYWPFWKVFGAQVRTVELGVSLKFYIRDFLSFVFSGCPNLEELNYYVLFTHVPQVEHPQESIRTIGLHAFSNAFFRIGSPEFWSQLRQHFEAFTEANFPSLRRIKLYGEWTPIVKDAEFELLVRPLRDWGCIVEMV</sequence>
<dbReference type="OrthoDB" id="3256525at2759"/>
<dbReference type="AlphaFoldDB" id="A0A1Y2J5E9"/>
<organism evidence="1 2">
    <name type="scientific">Trametes coccinea (strain BRFM310)</name>
    <name type="common">Pycnoporus coccineus</name>
    <dbReference type="NCBI Taxonomy" id="1353009"/>
    <lineage>
        <taxon>Eukaryota</taxon>
        <taxon>Fungi</taxon>
        <taxon>Dikarya</taxon>
        <taxon>Basidiomycota</taxon>
        <taxon>Agaricomycotina</taxon>
        <taxon>Agaricomycetes</taxon>
        <taxon>Polyporales</taxon>
        <taxon>Polyporaceae</taxon>
        <taxon>Trametes</taxon>
    </lineage>
</organism>
<name>A0A1Y2J5E9_TRAC3</name>
<dbReference type="Gene3D" id="3.80.10.10">
    <property type="entry name" value="Ribonuclease Inhibitor"/>
    <property type="match status" value="1"/>
</dbReference>
<dbReference type="SUPFAM" id="SSF52047">
    <property type="entry name" value="RNI-like"/>
    <property type="match status" value="1"/>
</dbReference>
<evidence type="ECO:0000313" key="2">
    <source>
        <dbReference type="Proteomes" id="UP000193067"/>
    </source>
</evidence>
<accession>A0A1Y2J5E9</accession>
<keyword evidence="2" id="KW-1185">Reference proteome</keyword>
<dbReference type="Proteomes" id="UP000193067">
    <property type="component" value="Unassembled WGS sequence"/>
</dbReference>
<dbReference type="EMBL" id="KZ084086">
    <property type="protein sequence ID" value="OSD08567.1"/>
    <property type="molecule type" value="Genomic_DNA"/>
</dbReference>
<reference evidence="1 2" key="1">
    <citation type="journal article" date="2015" name="Biotechnol. Biofuels">
        <title>Enhanced degradation of softwood versus hardwood by the white-rot fungus Pycnoporus coccineus.</title>
        <authorList>
            <person name="Couturier M."/>
            <person name="Navarro D."/>
            <person name="Chevret D."/>
            <person name="Henrissat B."/>
            <person name="Piumi F."/>
            <person name="Ruiz-Duenas F.J."/>
            <person name="Martinez A.T."/>
            <person name="Grigoriev I.V."/>
            <person name="Riley R."/>
            <person name="Lipzen A."/>
            <person name="Berrin J.G."/>
            <person name="Master E.R."/>
            <person name="Rosso M.N."/>
        </authorList>
    </citation>
    <scope>NUCLEOTIDE SEQUENCE [LARGE SCALE GENOMIC DNA]</scope>
    <source>
        <strain evidence="1 2">BRFM310</strain>
    </source>
</reference>